<keyword evidence="5" id="KW-0677">Repeat</keyword>
<evidence type="ECO:0000256" key="3">
    <source>
        <dbReference type="ARBA" id="ARBA00022448"/>
    </source>
</evidence>
<evidence type="ECO:0000313" key="12">
    <source>
        <dbReference type="EMBL" id="RKP35809.1"/>
    </source>
</evidence>
<keyword evidence="9 10" id="KW-0472">Membrane</keyword>
<sequence length="322" mass="34516">MSPIGSGKSKHSESGYARMAGSGCAGILELVIFHPVDTVAKRLMSNQARLFVPGAPVAQGMANLNTVLFKNAAEQSVLSRYLSLFPGLGFAAGYKVLQRMYKFGGQPYVKDYLDTNHRDTFARLFGDKTGKTIMHATAGSLVGIGEVALLPLDVLKIKSQTNPESLKGRNIFGIVRDEGLGLYRGGMWTAARNAPGSFALFGGAAFVKEYLCGLSDYSKATFLQNFFASIGGAVASITVAAPLDVVKTRIQNKPFDAPESGMSIISKMVRNEGMGAFFKGLTPKILVVGPKLIFSFTIAQQLIPFFHGIFEGQGITQTKPIV</sequence>
<evidence type="ECO:0000256" key="4">
    <source>
        <dbReference type="ARBA" id="ARBA00022692"/>
    </source>
</evidence>
<dbReference type="InterPro" id="IPR053042">
    <property type="entry name" value="Mito_GTP/GDP_Carrier"/>
</dbReference>
<keyword evidence="13" id="KW-1185">Reference proteome</keyword>
<dbReference type="Proteomes" id="UP000268162">
    <property type="component" value="Unassembled WGS sequence"/>
</dbReference>
<evidence type="ECO:0000256" key="2">
    <source>
        <dbReference type="ARBA" id="ARBA00006375"/>
    </source>
</evidence>
<comment type="subcellular location">
    <subcellularLocation>
        <location evidence="1">Mitochondrion inner membrane</location>
        <topology evidence="1">Multi-pass membrane protein</topology>
    </subcellularLocation>
</comment>
<dbReference type="FunFam" id="1.50.40.10:FF:000010">
    <property type="entry name" value="Probable YHM1 (Mitochondrial carrier)"/>
    <property type="match status" value="1"/>
</dbReference>
<keyword evidence="6" id="KW-0999">Mitochondrion inner membrane</keyword>
<evidence type="ECO:0000256" key="6">
    <source>
        <dbReference type="ARBA" id="ARBA00022792"/>
    </source>
</evidence>
<dbReference type="OrthoDB" id="409947at2759"/>
<dbReference type="InterPro" id="IPR018108">
    <property type="entry name" value="MCP_transmembrane"/>
</dbReference>
<keyword evidence="8" id="KW-0496">Mitochondrion</keyword>
<dbReference type="InterPro" id="IPR023395">
    <property type="entry name" value="MCP_dom_sf"/>
</dbReference>
<evidence type="ECO:0000256" key="9">
    <source>
        <dbReference type="ARBA" id="ARBA00023136"/>
    </source>
</evidence>
<keyword evidence="4 10" id="KW-0812">Transmembrane</keyword>
<dbReference type="PANTHER" id="PTHR46974">
    <property type="entry name" value="MITOCHONDRIAL GTP/GDP CARRIER PROTEIN 1"/>
    <property type="match status" value="1"/>
</dbReference>
<dbReference type="GO" id="GO:0001409">
    <property type="term" value="F:guanine nucleotide transmembrane transporter activity"/>
    <property type="evidence" value="ECO:0007669"/>
    <property type="project" value="TreeGrafter"/>
</dbReference>
<dbReference type="STRING" id="215637.A0A4V1J4J8"/>
<dbReference type="GO" id="GO:0005743">
    <property type="term" value="C:mitochondrial inner membrane"/>
    <property type="evidence" value="ECO:0007669"/>
    <property type="project" value="UniProtKB-SubCell"/>
</dbReference>
<comment type="similarity">
    <text evidence="2 11">Belongs to the mitochondrial carrier (TC 2.A.29) family.</text>
</comment>
<evidence type="ECO:0000256" key="8">
    <source>
        <dbReference type="ARBA" id="ARBA00023128"/>
    </source>
</evidence>
<gene>
    <name evidence="12" type="ORF">BJ085DRAFT_34041</name>
</gene>
<name>A0A4V1J4J8_9FUNG</name>
<evidence type="ECO:0000256" key="10">
    <source>
        <dbReference type="PROSITE-ProRule" id="PRU00282"/>
    </source>
</evidence>
<accession>A0A4V1J4J8</accession>
<feature type="repeat" description="Solcar" evidence="10">
    <location>
        <begin position="220"/>
        <end position="305"/>
    </location>
</feature>
<evidence type="ECO:0000256" key="1">
    <source>
        <dbReference type="ARBA" id="ARBA00004448"/>
    </source>
</evidence>
<dbReference type="PANTHER" id="PTHR46974:SF1">
    <property type="entry name" value="MITOCHONDRIAL GTP_GDP CARRIER PROTEIN 1"/>
    <property type="match status" value="1"/>
</dbReference>
<protein>
    <submittedName>
        <fullName evidence="12">Mitochondrial carrier domain-containing protein</fullName>
    </submittedName>
</protein>
<proteinExistence type="inferred from homology"/>
<dbReference type="PROSITE" id="PS50920">
    <property type="entry name" value="SOLCAR"/>
    <property type="match status" value="1"/>
</dbReference>
<evidence type="ECO:0000256" key="11">
    <source>
        <dbReference type="RuleBase" id="RU000488"/>
    </source>
</evidence>
<evidence type="ECO:0000313" key="13">
    <source>
        <dbReference type="Proteomes" id="UP000268162"/>
    </source>
</evidence>
<organism evidence="12 13">
    <name type="scientific">Dimargaris cristalligena</name>
    <dbReference type="NCBI Taxonomy" id="215637"/>
    <lineage>
        <taxon>Eukaryota</taxon>
        <taxon>Fungi</taxon>
        <taxon>Fungi incertae sedis</taxon>
        <taxon>Zoopagomycota</taxon>
        <taxon>Kickxellomycotina</taxon>
        <taxon>Dimargaritomycetes</taxon>
        <taxon>Dimargaritales</taxon>
        <taxon>Dimargaritaceae</taxon>
        <taxon>Dimargaris</taxon>
    </lineage>
</organism>
<evidence type="ECO:0000256" key="5">
    <source>
        <dbReference type="ARBA" id="ARBA00022737"/>
    </source>
</evidence>
<dbReference type="EMBL" id="ML002783">
    <property type="protein sequence ID" value="RKP35809.1"/>
    <property type="molecule type" value="Genomic_DNA"/>
</dbReference>
<dbReference type="AlphaFoldDB" id="A0A4V1J4J8"/>
<keyword evidence="3 11" id="KW-0813">Transport</keyword>
<dbReference type="Pfam" id="PF00153">
    <property type="entry name" value="Mito_carr"/>
    <property type="match status" value="2"/>
</dbReference>
<dbReference type="Gene3D" id="1.50.40.10">
    <property type="entry name" value="Mitochondrial carrier domain"/>
    <property type="match status" value="1"/>
</dbReference>
<evidence type="ECO:0000256" key="7">
    <source>
        <dbReference type="ARBA" id="ARBA00022989"/>
    </source>
</evidence>
<reference evidence="13" key="1">
    <citation type="journal article" date="2018" name="Nat. Microbiol.">
        <title>Leveraging single-cell genomics to expand the fungal tree of life.</title>
        <authorList>
            <person name="Ahrendt S.R."/>
            <person name="Quandt C.A."/>
            <person name="Ciobanu D."/>
            <person name="Clum A."/>
            <person name="Salamov A."/>
            <person name="Andreopoulos B."/>
            <person name="Cheng J.F."/>
            <person name="Woyke T."/>
            <person name="Pelin A."/>
            <person name="Henrissat B."/>
            <person name="Reynolds N.K."/>
            <person name="Benny G.L."/>
            <person name="Smith M.E."/>
            <person name="James T.Y."/>
            <person name="Grigoriev I.V."/>
        </authorList>
    </citation>
    <scope>NUCLEOTIDE SEQUENCE [LARGE SCALE GENOMIC DNA]</scope>
    <source>
        <strain evidence="13">RSA 468</strain>
    </source>
</reference>
<dbReference type="SUPFAM" id="SSF103506">
    <property type="entry name" value="Mitochondrial carrier"/>
    <property type="match status" value="1"/>
</dbReference>
<keyword evidence="7" id="KW-1133">Transmembrane helix</keyword>